<name>A0AAQ2Q999_MORBO</name>
<dbReference type="Proteomes" id="UP001163632">
    <property type="component" value="Chromosome"/>
</dbReference>
<evidence type="ECO:0000256" key="2">
    <source>
        <dbReference type="SAM" id="Phobius"/>
    </source>
</evidence>
<evidence type="ECO:0000313" key="3">
    <source>
        <dbReference type="EMBL" id="UZA03100.1"/>
    </source>
</evidence>
<dbReference type="EMBL" id="CP087781">
    <property type="protein sequence ID" value="UZA51768.1"/>
    <property type="molecule type" value="Genomic_DNA"/>
</dbReference>
<dbReference type="NCBIfam" id="NF041109">
    <property type="entry name" value="VF_TspB_C_term"/>
    <property type="match status" value="1"/>
</dbReference>
<keyword evidence="2" id="KW-1133">Transmembrane helix</keyword>
<dbReference type="AlphaFoldDB" id="A0AAQ2Q999"/>
<proteinExistence type="predicted"/>
<accession>A0AAQ2Q999</accession>
<evidence type="ECO:0000313" key="6">
    <source>
        <dbReference type="Proteomes" id="UP001163632"/>
    </source>
</evidence>
<evidence type="ECO:0000313" key="4">
    <source>
        <dbReference type="EMBL" id="UZA51768.1"/>
    </source>
</evidence>
<protein>
    <submittedName>
        <fullName evidence="4">Uncharacterized protein</fullName>
    </submittedName>
</protein>
<feature type="compositionally biased region" description="Basic and acidic residues" evidence="1">
    <location>
        <begin position="179"/>
        <end position="194"/>
    </location>
</feature>
<keyword evidence="6" id="KW-1185">Reference proteome</keyword>
<dbReference type="Proteomes" id="UP001163283">
    <property type="component" value="Chromosome"/>
</dbReference>
<sequence length="291" mass="32124">MNSTMLETISTVQEQIILIGGETHLLPLRVPTKGEYVVIDALNIVCSVETFTNKQMYELGTTAKDLFRLDLDNEQKEQLNGMVISAMALDLSDIFGDMFGIIIPKNAGIHYYKQGYTVYSPENEILDPAKPDTKPETQPETKPQPKPVPSPETQPQPKPVPSPNPQDRPLPPKVNPIGVEEKKPDEANPADEKPFELPEFCKWASWFCEGDIDKKDTDIDIDEMPIPTNSVNISFGGSCPTPKNFSFSIGGRSMVFSMSFDPICRIATSFGGIVKIISTIIAAYILTGIKS</sequence>
<feature type="compositionally biased region" description="Pro residues" evidence="1">
    <location>
        <begin position="142"/>
        <end position="174"/>
    </location>
</feature>
<evidence type="ECO:0000313" key="5">
    <source>
        <dbReference type="Proteomes" id="UP001163283"/>
    </source>
</evidence>
<keyword evidence="2" id="KW-0812">Transmembrane</keyword>
<feature type="region of interest" description="Disordered" evidence="1">
    <location>
        <begin position="123"/>
        <end position="194"/>
    </location>
</feature>
<dbReference type="RefSeq" id="WP_162860331.1">
    <property type="nucleotide sequence ID" value="NZ_CP030241.1"/>
</dbReference>
<organism evidence="4 5">
    <name type="scientific">Moraxella bovis</name>
    <dbReference type="NCBI Taxonomy" id="476"/>
    <lineage>
        <taxon>Bacteria</taxon>
        <taxon>Pseudomonadati</taxon>
        <taxon>Pseudomonadota</taxon>
        <taxon>Gammaproteobacteria</taxon>
        <taxon>Moraxellales</taxon>
        <taxon>Moraxellaceae</taxon>
        <taxon>Moraxella</taxon>
    </lineage>
</organism>
<feature type="compositionally biased region" description="Basic and acidic residues" evidence="1">
    <location>
        <begin position="127"/>
        <end position="139"/>
    </location>
</feature>
<keyword evidence="2" id="KW-0472">Membrane</keyword>
<dbReference type="GeneID" id="77187309"/>
<reference evidence="4 5" key="1">
    <citation type="journal article" date="2022" name="BMC Microbiol.">
        <title>Whole genome sequencing of Moraxella bovis strains from North America reveals two genotypes with different genetic determinants.</title>
        <authorList>
            <person name="Wynn E.L."/>
            <person name="Hille M.M."/>
            <person name="Loy J.D."/>
            <person name="Schuller G."/>
            <person name="Kuhn K.L."/>
            <person name="Dickey A.M."/>
            <person name="Bono J.L."/>
            <person name="Clawson M.L."/>
        </authorList>
    </citation>
    <scope>NUCLEOTIDE SEQUENCE [LARGE SCALE GENOMIC DNA]</scope>
    <source>
        <strain evidence="3">SAM102599</strain>
        <strain evidence="4 5">SAM57978</strain>
    </source>
</reference>
<feature type="transmembrane region" description="Helical" evidence="2">
    <location>
        <begin position="266"/>
        <end position="286"/>
    </location>
</feature>
<dbReference type="EMBL" id="CP087830">
    <property type="protein sequence ID" value="UZA03100.1"/>
    <property type="molecule type" value="Genomic_DNA"/>
</dbReference>
<evidence type="ECO:0000256" key="1">
    <source>
        <dbReference type="SAM" id="MobiDB-lite"/>
    </source>
</evidence>
<gene>
    <name evidence="3" type="ORF">LP092_14415</name>
    <name evidence="4" type="ORF">LP129_00935</name>
</gene>